<dbReference type="AlphaFoldDB" id="A0A839RJ05"/>
<dbReference type="Proteomes" id="UP000567922">
    <property type="component" value="Unassembled WGS sequence"/>
</dbReference>
<proteinExistence type="predicted"/>
<evidence type="ECO:0000313" key="1">
    <source>
        <dbReference type="EMBL" id="MBB3036377.1"/>
    </source>
</evidence>
<keyword evidence="2" id="KW-1185">Reference proteome</keyword>
<sequence length="86" mass="9644">MRRIIKAGVGLFVRPTDARTTYRARTIAGECVTVSGPYRCYPSGLEYYRVEDEPRFVFAGHVKTVSRNCGIADALRPLTESLRFAS</sequence>
<protein>
    <submittedName>
        <fullName evidence="1">Uncharacterized protein</fullName>
    </submittedName>
</protein>
<dbReference type="EMBL" id="JACHWS010000001">
    <property type="protein sequence ID" value="MBB3036377.1"/>
    <property type="molecule type" value="Genomic_DNA"/>
</dbReference>
<gene>
    <name evidence="1" type="ORF">FHU29_000811</name>
</gene>
<reference evidence="1 2" key="1">
    <citation type="submission" date="2020-08" db="EMBL/GenBank/DDBJ databases">
        <title>Sequencing the genomes of 1000 actinobacteria strains.</title>
        <authorList>
            <person name="Klenk H.-P."/>
        </authorList>
    </citation>
    <scope>NUCLEOTIDE SEQUENCE [LARGE SCALE GENOMIC DNA]</scope>
    <source>
        <strain evidence="1 2">DSM 45258</strain>
    </source>
</reference>
<comment type="caution">
    <text evidence="1">The sequence shown here is derived from an EMBL/GenBank/DDBJ whole genome shotgun (WGS) entry which is preliminary data.</text>
</comment>
<name>A0A839RJ05_9ACTN</name>
<organism evidence="1 2">
    <name type="scientific">Hoyosella altamirensis</name>
    <dbReference type="NCBI Taxonomy" id="616997"/>
    <lineage>
        <taxon>Bacteria</taxon>
        <taxon>Bacillati</taxon>
        <taxon>Actinomycetota</taxon>
        <taxon>Actinomycetes</taxon>
        <taxon>Mycobacteriales</taxon>
        <taxon>Hoyosellaceae</taxon>
        <taxon>Hoyosella</taxon>
    </lineage>
</organism>
<accession>A0A839RJ05</accession>
<evidence type="ECO:0000313" key="2">
    <source>
        <dbReference type="Proteomes" id="UP000567922"/>
    </source>
</evidence>